<dbReference type="InterPro" id="IPR000914">
    <property type="entry name" value="SBP_5_dom"/>
</dbReference>
<feature type="chain" id="PRO_5013781512" description="Solute-binding protein family 5 domain-containing protein" evidence="1">
    <location>
        <begin position="26"/>
        <end position="530"/>
    </location>
</feature>
<dbReference type="AlphaFoldDB" id="A0A2G6KAB3"/>
<feature type="signal peptide" evidence="1">
    <location>
        <begin position="1"/>
        <end position="25"/>
    </location>
</feature>
<evidence type="ECO:0000256" key="1">
    <source>
        <dbReference type="SAM" id="SignalP"/>
    </source>
</evidence>
<organism evidence="3 4">
    <name type="scientific">candidate division KSB3 bacterium</name>
    <dbReference type="NCBI Taxonomy" id="2044937"/>
    <lineage>
        <taxon>Bacteria</taxon>
        <taxon>candidate division KSB3</taxon>
    </lineage>
</organism>
<proteinExistence type="predicted"/>
<comment type="caution">
    <text evidence="3">The sequence shown here is derived from an EMBL/GenBank/DDBJ whole genome shotgun (WGS) entry which is preliminary data.</text>
</comment>
<dbReference type="Proteomes" id="UP000230821">
    <property type="component" value="Unassembled WGS sequence"/>
</dbReference>
<dbReference type="InterPro" id="IPR030678">
    <property type="entry name" value="Peptide/Ni-bd"/>
</dbReference>
<dbReference type="GO" id="GO:0015833">
    <property type="term" value="P:peptide transport"/>
    <property type="evidence" value="ECO:0007669"/>
    <property type="project" value="TreeGrafter"/>
</dbReference>
<protein>
    <recommendedName>
        <fullName evidence="2">Solute-binding protein family 5 domain-containing protein</fullName>
    </recommendedName>
</protein>
<dbReference type="PANTHER" id="PTHR30290:SF34">
    <property type="entry name" value="ABC TRANSPORTER, PERIPLASMIC OLIGO-PEPTIDE BINDING PROTEIN, PUTATIVE-RELATED"/>
    <property type="match status" value="1"/>
</dbReference>
<evidence type="ECO:0000259" key="2">
    <source>
        <dbReference type="Pfam" id="PF00496"/>
    </source>
</evidence>
<dbReference type="Pfam" id="PF00496">
    <property type="entry name" value="SBP_bac_5"/>
    <property type="match status" value="1"/>
</dbReference>
<name>A0A2G6KAB3_9BACT</name>
<dbReference type="GO" id="GO:0043190">
    <property type="term" value="C:ATP-binding cassette (ABC) transporter complex"/>
    <property type="evidence" value="ECO:0007669"/>
    <property type="project" value="InterPro"/>
</dbReference>
<evidence type="ECO:0000313" key="3">
    <source>
        <dbReference type="EMBL" id="PIE32628.1"/>
    </source>
</evidence>
<gene>
    <name evidence="3" type="ORF">CSA56_14645</name>
</gene>
<feature type="domain" description="Solute-binding protein family 5" evidence="2">
    <location>
        <begin position="78"/>
        <end position="442"/>
    </location>
</feature>
<dbReference type="Gene3D" id="3.40.190.10">
    <property type="entry name" value="Periplasmic binding protein-like II"/>
    <property type="match status" value="1"/>
</dbReference>
<dbReference type="PIRSF" id="PIRSF002741">
    <property type="entry name" value="MppA"/>
    <property type="match status" value="1"/>
</dbReference>
<dbReference type="Gene3D" id="3.90.76.10">
    <property type="entry name" value="Dipeptide-binding Protein, Domain 1"/>
    <property type="match status" value="1"/>
</dbReference>
<keyword evidence="1" id="KW-0732">Signal</keyword>
<dbReference type="InterPro" id="IPR039424">
    <property type="entry name" value="SBP_5"/>
</dbReference>
<dbReference type="GO" id="GO:0042597">
    <property type="term" value="C:periplasmic space"/>
    <property type="evidence" value="ECO:0007669"/>
    <property type="project" value="UniProtKB-ARBA"/>
</dbReference>
<dbReference type="GO" id="GO:1904680">
    <property type="term" value="F:peptide transmembrane transporter activity"/>
    <property type="evidence" value="ECO:0007669"/>
    <property type="project" value="TreeGrafter"/>
</dbReference>
<accession>A0A2G6KAB3</accession>
<dbReference type="PANTHER" id="PTHR30290">
    <property type="entry name" value="PERIPLASMIC BINDING COMPONENT OF ABC TRANSPORTER"/>
    <property type="match status" value="1"/>
</dbReference>
<dbReference type="CDD" id="cd08512">
    <property type="entry name" value="PBP2_NikA_DppA_OppA_like_7"/>
    <property type="match status" value="1"/>
</dbReference>
<sequence>MMFKQSLLYACILALAGLLSLSTVATSLASNKETLVIGMQDFTVSLDPAKAYEVTSWGMMTQLYERLINFEGDDFTHPEPELAESWEIQDDGKTWMFHIRKGILFSSGNPVNADAVVFSLRRAVRLENEPSWVLTQFGITEKSITKLDDYTVQIVLDQQYAPTLFLSCLTTFVGSIIDPKVVMEHDQDGDMGSAWLEQHSAGTGPFVLDQREQTEPVQYILTANERYWKDKSEFRKIIVKRMQEPLEQAISLERGDIDIAWNLQPDQAKRLKGNPTIQIAESLTFRLIYLSMNLDYAPFQSSEVRNAIRYAIDYDGIIDYILQGAGIKAQTFIPKGWLGHNPAMPYSRDLKKVKQLLSVAGYPDGFEVELACLNFLPWIDVAMKVKSDLRSAGINVKIRPMNATQLYEEVIAPRNFQMYLWEWLPDFVDPDSNAKVFAHCDSIADDATVKMMAWEAKYMDLERSKLVEQAARESDREKREELYQQITDNVLNDGPFAFLYASIKQYGIRTEVSNIIPYPSMLWSMFPPLK</sequence>
<reference evidence="3 4" key="1">
    <citation type="submission" date="2017-10" db="EMBL/GenBank/DDBJ databases">
        <title>Novel microbial diversity and functional potential in the marine mammal oral microbiome.</title>
        <authorList>
            <person name="Dudek N.K."/>
            <person name="Sun C.L."/>
            <person name="Burstein D."/>
            <person name="Kantor R.S."/>
            <person name="Aliaga Goltsman D.S."/>
            <person name="Bik E.M."/>
            <person name="Thomas B.C."/>
            <person name="Banfield J.F."/>
            <person name="Relman D.A."/>
        </authorList>
    </citation>
    <scope>NUCLEOTIDE SEQUENCE [LARGE SCALE GENOMIC DNA]</scope>
    <source>
        <strain evidence="3">DOLJORAL78_47_16</strain>
    </source>
</reference>
<dbReference type="SUPFAM" id="SSF53850">
    <property type="entry name" value="Periplasmic binding protein-like II"/>
    <property type="match status" value="1"/>
</dbReference>
<evidence type="ECO:0000313" key="4">
    <source>
        <dbReference type="Proteomes" id="UP000230821"/>
    </source>
</evidence>
<dbReference type="Gene3D" id="3.10.105.10">
    <property type="entry name" value="Dipeptide-binding Protein, Domain 3"/>
    <property type="match status" value="1"/>
</dbReference>
<dbReference type="EMBL" id="PDSK01000110">
    <property type="protein sequence ID" value="PIE32628.1"/>
    <property type="molecule type" value="Genomic_DNA"/>
</dbReference>